<dbReference type="PANTHER" id="PTHR42941:SF1">
    <property type="entry name" value="SLL1037 PROTEIN"/>
    <property type="match status" value="1"/>
</dbReference>
<feature type="signal peptide" evidence="2">
    <location>
        <begin position="1"/>
        <end position="22"/>
    </location>
</feature>
<protein>
    <recommendedName>
        <fullName evidence="5">TRAP transporter solute receptor, TAXI family</fullName>
    </recommendedName>
</protein>
<gene>
    <name evidence="3" type="ORF">SAMN05216243_2461</name>
</gene>
<dbReference type="EMBL" id="FNFL01000003">
    <property type="protein sequence ID" value="SDK23386.1"/>
    <property type="molecule type" value="Genomic_DNA"/>
</dbReference>
<dbReference type="Pfam" id="PF16868">
    <property type="entry name" value="NMT1_3"/>
    <property type="match status" value="1"/>
</dbReference>
<dbReference type="CDD" id="cd13567">
    <property type="entry name" value="PBP2_TtGluBP"/>
    <property type="match status" value="1"/>
</dbReference>
<dbReference type="Proteomes" id="UP000198694">
    <property type="component" value="Unassembled WGS sequence"/>
</dbReference>
<evidence type="ECO:0008006" key="5">
    <source>
        <dbReference type="Google" id="ProtNLM"/>
    </source>
</evidence>
<dbReference type="RefSeq" id="WP_093214566.1">
    <property type="nucleotide sequence ID" value="NZ_FNFL01000003.1"/>
</dbReference>
<keyword evidence="4" id="KW-1185">Reference proteome</keyword>
<evidence type="ECO:0000256" key="1">
    <source>
        <dbReference type="SAM" id="MobiDB-lite"/>
    </source>
</evidence>
<feature type="compositionally biased region" description="Acidic residues" evidence="1">
    <location>
        <begin position="28"/>
        <end position="47"/>
    </location>
</feature>
<feature type="region of interest" description="Disordered" evidence="1">
    <location>
        <begin position="28"/>
        <end position="49"/>
    </location>
</feature>
<dbReference type="SUPFAM" id="SSF53850">
    <property type="entry name" value="Periplasmic binding protein-like II"/>
    <property type="match status" value="1"/>
</dbReference>
<proteinExistence type="predicted"/>
<evidence type="ECO:0000256" key="2">
    <source>
        <dbReference type="SAM" id="SignalP"/>
    </source>
</evidence>
<sequence length="339" mass="35739">MKNKHWLLTMIMMIALSLFLVACGGGEADPESDSNDNADGGDGESADSGDVQFVSVLTGGTEGTYYPLGGTFAQIINSNVDNVEANAQSTGASVENMKTMRDGDAELAFTQTDIAAYAAEGSVMFEGDQIDNIQAIGTLYPETIQIVTTADSGIETVADLEGKVVSVGAPGSGTNASATDILEVYGLTMDDITARDLDFGDSTSGIQDGTIDAAFITSGTPTGAVESLAATTDVNIVRFEEDKIQELIDSHPYYAEDEIEDGTYDLEEPVKTVAVQAMLVTSADLSEDLVYNITQAIFENTDQISHPKGEFISAESALEGVGIDLHPGAQKYFDEKGIE</sequence>
<dbReference type="InterPro" id="IPR011852">
    <property type="entry name" value="TRAP_TAXI"/>
</dbReference>
<dbReference type="STRING" id="407036.SAMN05216243_2461"/>
<dbReference type="OrthoDB" id="9776669at2"/>
<dbReference type="PROSITE" id="PS51257">
    <property type="entry name" value="PROKAR_LIPOPROTEIN"/>
    <property type="match status" value="1"/>
</dbReference>
<evidence type="ECO:0000313" key="3">
    <source>
        <dbReference type="EMBL" id="SDK23386.1"/>
    </source>
</evidence>
<keyword evidence="2" id="KW-0732">Signal</keyword>
<feature type="chain" id="PRO_5038837490" description="TRAP transporter solute receptor, TAXI family" evidence="2">
    <location>
        <begin position="23"/>
        <end position="339"/>
    </location>
</feature>
<dbReference type="PANTHER" id="PTHR42941">
    <property type="entry name" value="SLL1037 PROTEIN"/>
    <property type="match status" value="1"/>
</dbReference>
<evidence type="ECO:0000313" key="4">
    <source>
        <dbReference type="Proteomes" id="UP000198694"/>
    </source>
</evidence>
<name>A0A1G9A7R3_9BACI</name>
<organism evidence="3 4">
    <name type="scientific">Sediminibacillus albus</name>
    <dbReference type="NCBI Taxonomy" id="407036"/>
    <lineage>
        <taxon>Bacteria</taxon>
        <taxon>Bacillati</taxon>
        <taxon>Bacillota</taxon>
        <taxon>Bacilli</taxon>
        <taxon>Bacillales</taxon>
        <taxon>Bacillaceae</taxon>
        <taxon>Sediminibacillus</taxon>
    </lineage>
</organism>
<accession>A0A1G9A7R3</accession>
<reference evidence="3 4" key="1">
    <citation type="submission" date="2016-10" db="EMBL/GenBank/DDBJ databases">
        <authorList>
            <person name="de Groot N.N."/>
        </authorList>
    </citation>
    <scope>NUCLEOTIDE SEQUENCE [LARGE SCALE GENOMIC DNA]</scope>
    <source>
        <strain evidence="3 4">CGMCC 1.6502</strain>
    </source>
</reference>
<dbReference type="Gene3D" id="3.40.190.10">
    <property type="entry name" value="Periplasmic binding protein-like II"/>
    <property type="match status" value="2"/>
</dbReference>
<dbReference type="AlphaFoldDB" id="A0A1G9A7R3"/>
<dbReference type="NCBIfam" id="TIGR02122">
    <property type="entry name" value="TRAP_TAXI"/>
    <property type="match status" value="1"/>
</dbReference>